<keyword evidence="3" id="KW-1003">Cell membrane</keyword>
<dbReference type="SUPFAM" id="SSF161098">
    <property type="entry name" value="MetI-like"/>
    <property type="match status" value="1"/>
</dbReference>
<dbReference type="Proteomes" id="UP000199103">
    <property type="component" value="Chromosome I"/>
</dbReference>
<protein>
    <submittedName>
        <fullName evidence="9">Carbohydrate ABC transporter membrane protein 2, CUT1 family</fullName>
    </submittedName>
</protein>
<dbReference type="PANTHER" id="PTHR43744:SF12">
    <property type="entry name" value="ABC TRANSPORTER PERMEASE PROTEIN MG189-RELATED"/>
    <property type="match status" value="1"/>
</dbReference>
<keyword evidence="10" id="KW-1185">Reference proteome</keyword>
<feature type="transmembrane region" description="Helical" evidence="7">
    <location>
        <begin position="116"/>
        <end position="137"/>
    </location>
</feature>
<keyword evidence="4 7" id="KW-0812">Transmembrane</keyword>
<feature type="transmembrane region" description="Helical" evidence="7">
    <location>
        <begin position="80"/>
        <end position="104"/>
    </location>
</feature>
<evidence type="ECO:0000259" key="8">
    <source>
        <dbReference type="PROSITE" id="PS50928"/>
    </source>
</evidence>
<evidence type="ECO:0000256" key="6">
    <source>
        <dbReference type="ARBA" id="ARBA00023136"/>
    </source>
</evidence>
<dbReference type="OrthoDB" id="9794684at2"/>
<evidence type="ECO:0000313" key="9">
    <source>
        <dbReference type="EMBL" id="SDS93462.1"/>
    </source>
</evidence>
<evidence type="ECO:0000256" key="4">
    <source>
        <dbReference type="ARBA" id="ARBA00022692"/>
    </source>
</evidence>
<dbReference type="EMBL" id="LT629772">
    <property type="protein sequence ID" value="SDS93462.1"/>
    <property type="molecule type" value="Genomic_DNA"/>
</dbReference>
<evidence type="ECO:0000256" key="7">
    <source>
        <dbReference type="RuleBase" id="RU363032"/>
    </source>
</evidence>
<gene>
    <name evidence="9" type="ORF">SAMN04489812_3540</name>
</gene>
<feature type="transmembrane region" description="Helical" evidence="7">
    <location>
        <begin position="149"/>
        <end position="171"/>
    </location>
</feature>
<keyword evidence="6 7" id="KW-0472">Membrane</keyword>
<dbReference type="InterPro" id="IPR000515">
    <property type="entry name" value="MetI-like"/>
</dbReference>
<evidence type="ECO:0000256" key="3">
    <source>
        <dbReference type="ARBA" id="ARBA00022475"/>
    </source>
</evidence>
<dbReference type="AlphaFoldDB" id="A0A1H1W920"/>
<feature type="transmembrane region" description="Helical" evidence="7">
    <location>
        <begin position="192"/>
        <end position="214"/>
    </location>
</feature>
<organism evidence="9 10">
    <name type="scientific">Microlunatus soli</name>
    <dbReference type="NCBI Taxonomy" id="630515"/>
    <lineage>
        <taxon>Bacteria</taxon>
        <taxon>Bacillati</taxon>
        <taxon>Actinomycetota</taxon>
        <taxon>Actinomycetes</taxon>
        <taxon>Propionibacteriales</taxon>
        <taxon>Propionibacteriaceae</taxon>
        <taxon>Microlunatus</taxon>
    </lineage>
</organism>
<feature type="transmembrane region" description="Helical" evidence="7">
    <location>
        <begin position="20"/>
        <end position="41"/>
    </location>
</feature>
<dbReference type="Pfam" id="PF00528">
    <property type="entry name" value="BPD_transp_1"/>
    <property type="match status" value="1"/>
</dbReference>
<name>A0A1H1W920_9ACTN</name>
<dbReference type="CDD" id="cd06261">
    <property type="entry name" value="TM_PBP2"/>
    <property type="match status" value="1"/>
</dbReference>
<reference evidence="9 10" key="1">
    <citation type="submission" date="2016-10" db="EMBL/GenBank/DDBJ databases">
        <authorList>
            <person name="de Groot N.N."/>
        </authorList>
    </citation>
    <scope>NUCLEOTIDE SEQUENCE [LARGE SCALE GENOMIC DNA]</scope>
    <source>
        <strain evidence="9 10">DSM 21800</strain>
    </source>
</reference>
<evidence type="ECO:0000256" key="5">
    <source>
        <dbReference type="ARBA" id="ARBA00022989"/>
    </source>
</evidence>
<dbReference type="GO" id="GO:0005886">
    <property type="term" value="C:plasma membrane"/>
    <property type="evidence" value="ECO:0007669"/>
    <property type="project" value="UniProtKB-SubCell"/>
</dbReference>
<evidence type="ECO:0000256" key="2">
    <source>
        <dbReference type="ARBA" id="ARBA00022448"/>
    </source>
</evidence>
<evidence type="ECO:0000256" key="1">
    <source>
        <dbReference type="ARBA" id="ARBA00004651"/>
    </source>
</evidence>
<dbReference type="GO" id="GO:0055085">
    <property type="term" value="P:transmembrane transport"/>
    <property type="evidence" value="ECO:0007669"/>
    <property type="project" value="InterPro"/>
</dbReference>
<feature type="transmembrane region" description="Helical" evidence="7">
    <location>
        <begin position="250"/>
        <end position="271"/>
    </location>
</feature>
<dbReference type="InterPro" id="IPR035906">
    <property type="entry name" value="MetI-like_sf"/>
</dbReference>
<comment type="subcellular location">
    <subcellularLocation>
        <location evidence="1 7">Cell membrane</location>
        <topology evidence="1 7">Multi-pass membrane protein</topology>
    </subcellularLocation>
</comment>
<dbReference type="Gene3D" id="1.10.3720.10">
    <property type="entry name" value="MetI-like"/>
    <property type="match status" value="1"/>
</dbReference>
<dbReference type="STRING" id="630515.SAMN04489812_3540"/>
<proteinExistence type="inferred from homology"/>
<sequence>MSTHTLARASQQRTVGIGVVARYVVLIALGLICLTPLYLFLTESLKSQAELAANPIGLPWTWRWSNFAEAWTTGRIGTGLLNSLIIVAGTVLLVVLISSLAAYAMARLQVAGSSGVFVYLLVTASLPIQLFLVPLFYLMARVHLYDTHLGLILIHAAVFSPFATLLLRSFMIDIPHDFEEAARIDGANELVVFARVLLPMAWPGVMTVALTVALQSYNEFLLAVTFIQSEEFLPVSSAMFNFKQGFTLDYSLIAAAGVIMAAPMVLAFLLMQRKFMDGLTSSGLGGT</sequence>
<keyword evidence="2 7" id="KW-0813">Transport</keyword>
<dbReference type="PANTHER" id="PTHR43744">
    <property type="entry name" value="ABC TRANSPORTER PERMEASE PROTEIN MG189-RELATED-RELATED"/>
    <property type="match status" value="1"/>
</dbReference>
<keyword evidence="5 7" id="KW-1133">Transmembrane helix</keyword>
<accession>A0A1H1W920</accession>
<evidence type="ECO:0000313" key="10">
    <source>
        <dbReference type="Proteomes" id="UP000199103"/>
    </source>
</evidence>
<feature type="domain" description="ABC transmembrane type-1" evidence="8">
    <location>
        <begin position="80"/>
        <end position="271"/>
    </location>
</feature>
<comment type="similarity">
    <text evidence="7">Belongs to the binding-protein-dependent transport system permease family.</text>
</comment>
<dbReference type="RefSeq" id="WP_157683533.1">
    <property type="nucleotide sequence ID" value="NZ_LT629772.1"/>
</dbReference>
<dbReference type="PROSITE" id="PS50928">
    <property type="entry name" value="ABC_TM1"/>
    <property type="match status" value="1"/>
</dbReference>